<dbReference type="AlphaFoldDB" id="A0A6V8MPB8"/>
<comment type="caution">
    <text evidence="3">The sequence shown here is derived from an EMBL/GenBank/DDBJ whole genome shotgun (WGS) entry which is preliminary data.</text>
</comment>
<dbReference type="CDD" id="cd00158">
    <property type="entry name" value="RHOD"/>
    <property type="match status" value="2"/>
</dbReference>
<dbReference type="GO" id="GO:0004792">
    <property type="term" value="F:thiosulfate-cyanide sulfurtransferase activity"/>
    <property type="evidence" value="ECO:0007669"/>
    <property type="project" value="TreeGrafter"/>
</dbReference>
<dbReference type="InterPro" id="IPR001763">
    <property type="entry name" value="Rhodanese-like_dom"/>
</dbReference>
<dbReference type="SMART" id="SM00450">
    <property type="entry name" value="RHOD"/>
    <property type="match status" value="3"/>
</dbReference>
<feature type="signal peptide" evidence="1">
    <location>
        <begin position="1"/>
        <end position="18"/>
    </location>
</feature>
<dbReference type="PANTHER" id="PTHR44086">
    <property type="entry name" value="THIOSULFATE SULFURTRANSFERASE RDL2, MITOCHONDRIAL-RELATED"/>
    <property type="match status" value="1"/>
</dbReference>
<organism evidence="3 4">
    <name type="scientific">Geomonas silvestris</name>
    <dbReference type="NCBI Taxonomy" id="2740184"/>
    <lineage>
        <taxon>Bacteria</taxon>
        <taxon>Pseudomonadati</taxon>
        <taxon>Thermodesulfobacteriota</taxon>
        <taxon>Desulfuromonadia</taxon>
        <taxon>Geobacterales</taxon>
        <taxon>Geobacteraceae</taxon>
        <taxon>Geomonas</taxon>
    </lineage>
</organism>
<dbReference type="SUPFAM" id="SSF52821">
    <property type="entry name" value="Rhodanese/Cell cycle control phosphatase"/>
    <property type="match status" value="3"/>
</dbReference>
<evidence type="ECO:0000259" key="2">
    <source>
        <dbReference type="PROSITE" id="PS50206"/>
    </source>
</evidence>
<sequence length="418" mass="45438">MAQLTLVALWCGCSIAYAGETLNVVGPVRALANKSKTIALDQGIKKALVLRFDEKTAFVNAAGTKDILPGENVSVDYQRDGDDLVATRITKMIPNLPEGVQDVPLQEMEALLERPNPEVMIIDARPASKYASGHLPYAVSIPLPVLEQQGSTLLPARKEVQLVFYCGGVSCGLSHKSAQIARSLGYPNVRVFTAGEPGWKKAEHYTIPSAAFISEGNAVLIDLREAKAAAAGHLPGAVNIPLAQLEQWENRFPSTKAAQLVFYGTGEKDVAAAVSTARDWGYSNVTGFPGGIEEWRRAGFQLQGGSTADRIVYRKKLGPNELGPNDFLKGLPEGTILVDVRTPEEFKKERLPNAINIPTEQMAKRFAELPKGKPVLFYCNTGTRAEMAFDVVQGKEYAVKFLNANVEFKEDGSYKVSE</sequence>
<keyword evidence="1" id="KW-0732">Signal</keyword>
<gene>
    <name evidence="3" type="ORF">GMST_42300</name>
</gene>
<keyword evidence="4" id="KW-1185">Reference proteome</keyword>
<name>A0A6V8MPB8_9BACT</name>
<evidence type="ECO:0000256" key="1">
    <source>
        <dbReference type="SAM" id="SignalP"/>
    </source>
</evidence>
<feature type="domain" description="Rhodanese" evidence="2">
    <location>
        <begin position="214"/>
        <end position="304"/>
    </location>
</feature>
<dbReference type="PANTHER" id="PTHR44086:SF13">
    <property type="entry name" value="THIOSULFATE SULFURTRANSFERASE PSPE"/>
    <property type="match status" value="1"/>
</dbReference>
<dbReference type="InterPro" id="IPR036873">
    <property type="entry name" value="Rhodanese-like_dom_sf"/>
</dbReference>
<dbReference type="EMBL" id="BLXX01000022">
    <property type="protein sequence ID" value="GFO61905.1"/>
    <property type="molecule type" value="Genomic_DNA"/>
</dbReference>
<evidence type="ECO:0000313" key="3">
    <source>
        <dbReference type="EMBL" id="GFO61905.1"/>
    </source>
</evidence>
<dbReference type="Gene3D" id="3.40.250.10">
    <property type="entry name" value="Rhodanese-like domain"/>
    <property type="match status" value="3"/>
</dbReference>
<feature type="chain" id="PRO_5027935461" evidence="1">
    <location>
        <begin position="19"/>
        <end position="418"/>
    </location>
</feature>
<evidence type="ECO:0000313" key="4">
    <source>
        <dbReference type="Proteomes" id="UP000556026"/>
    </source>
</evidence>
<feature type="domain" description="Rhodanese" evidence="2">
    <location>
        <begin position="331"/>
        <end position="417"/>
    </location>
</feature>
<feature type="domain" description="Rhodanese" evidence="2">
    <location>
        <begin position="115"/>
        <end position="208"/>
    </location>
</feature>
<protein>
    <submittedName>
        <fullName evidence="3">Rhodanese-like domain-containing protein</fullName>
    </submittedName>
</protein>
<proteinExistence type="predicted"/>
<reference evidence="4" key="1">
    <citation type="submission" date="2020-06" db="EMBL/GenBank/DDBJ databases">
        <title>Draft genomic sequence of Geomonas sp. Red330.</title>
        <authorList>
            <person name="Itoh H."/>
            <person name="Zhenxing X."/>
            <person name="Ushijima N."/>
            <person name="Masuda Y."/>
            <person name="Shiratori Y."/>
            <person name="Senoo K."/>
        </authorList>
    </citation>
    <scope>NUCLEOTIDE SEQUENCE [LARGE SCALE GENOMIC DNA]</scope>
    <source>
        <strain evidence="4">Red330</strain>
    </source>
</reference>
<accession>A0A6V8MPB8</accession>
<dbReference type="PROSITE" id="PS50206">
    <property type="entry name" value="RHODANESE_3"/>
    <property type="match status" value="3"/>
</dbReference>
<dbReference type="Proteomes" id="UP000556026">
    <property type="component" value="Unassembled WGS sequence"/>
</dbReference>
<dbReference type="Pfam" id="PF00581">
    <property type="entry name" value="Rhodanese"/>
    <property type="match status" value="3"/>
</dbReference>